<dbReference type="InterPro" id="IPR050982">
    <property type="entry name" value="Auxin_biosynth/cation_transpt"/>
</dbReference>
<proteinExistence type="inferred from homology"/>
<evidence type="ECO:0000256" key="1">
    <source>
        <dbReference type="ARBA" id="ARBA00001974"/>
    </source>
</evidence>
<reference evidence="10" key="1">
    <citation type="submission" date="2022-05" db="EMBL/GenBank/DDBJ databases">
        <title>The Musa troglodytarum L. genome provides insights into the mechanism of non-climacteric behaviour and enrichment of carotenoids.</title>
        <authorList>
            <person name="Wang J."/>
        </authorList>
    </citation>
    <scope>NUCLEOTIDE SEQUENCE</scope>
    <source>
        <tissue evidence="10">Leaf</tissue>
    </source>
</reference>
<dbReference type="GO" id="GO:0050660">
    <property type="term" value="F:flavin adenine dinucleotide binding"/>
    <property type="evidence" value="ECO:0007669"/>
    <property type="project" value="InterPro"/>
</dbReference>
<dbReference type="Pfam" id="PF00743">
    <property type="entry name" value="FMO-like"/>
    <property type="match status" value="1"/>
</dbReference>
<gene>
    <name evidence="10" type="ORF">MUK42_28361</name>
</gene>
<dbReference type="OrthoDB" id="66881at2759"/>
<dbReference type="Proteomes" id="UP001055439">
    <property type="component" value="Chromosome 2"/>
</dbReference>
<dbReference type="GO" id="GO:0004499">
    <property type="term" value="F:N,N-dimethylaniline monooxygenase activity"/>
    <property type="evidence" value="ECO:0007669"/>
    <property type="project" value="InterPro"/>
</dbReference>
<dbReference type="SUPFAM" id="SSF51905">
    <property type="entry name" value="FAD/NAD(P)-binding domain"/>
    <property type="match status" value="2"/>
</dbReference>
<comment type="similarity">
    <text evidence="2 9">Belongs to the FMO family.</text>
</comment>
<dbReference type="FunFam" id="3.50.50.60:FF:000100">
    <property type="entry name" value="Flavin-containing monooxygenase"/>
    <property type="match status" value="1"/>
</dbReference>
<organism evidence="10 11">
    <name type="scientific">Musa troglodytarum</name>
    <name type="common">fe'i banana</name>
    <dbReference type="NCBI Taxonomy" id="320322"/>
    <lineage>
        <taxon>Eukaryota</taxon>
        <taxon>Viridiplantae</taxon>
        <taxon>Streptophyta</taxon>
        <taxon>Embryophyta</taxon>
        <taxon>Tracheophyta</taxon>
        <taxon>Spermatophyta</taxon>
        <taxon>Magnoliopsida</taxon>
        <taxon>Liliopsida</taxon>
        <taxon>Zingiberales</taxon>
        <taxon>Musaceae</taxon>
        <taxon>Musa</taxon>
    </lineage>
</organism>
<keyword evidence="3 9" id="KW-0285">Flavoprotein</keyword>
<comment type="cofactor">
    <cofactor evidence="1 9">
        <name>FAD</name>
        <dbReference type="ChEBI" id="CHEBI:57692"/>
    </cofactor>
</comment>
<evidence type="ECO:0000256" key="9">
    <source>
        <dbReference type="RuleBase" id="RU361177"/>
    </source>
</evidence>
<keyword evidence="7 9" id="KW-0503">Monooxygenase</keyword>
<dbReference type="GO" id="GO:0050661">
    <property type="term" value="F:NADP binding"/>
    <property type="evidence" value="ECO:0007669"/>
    <property type="project" value="InterPro"/>
</dbReference>
<dbReference type="GO" id="GO:0009851">
    <property type="term" value="P:auxin biosynthetic process"/>
    <property type="evidence" value="ECO:0007669"/>
    <property type="project" value="UniProtKB-ARBA"/>
</dbReference>
<dbReference type="PANTHER" id="PTHR43539:SF38">
    <property type="entry name" value="INDOLE-3-PYRUVATE MONOOXYGENASE YUCCA6"/>
    <property type="match status" value="1"/>
</dbReference>
<evidence type="ECO:0000256" key="7">
    <source>
        <dbReference type="ARBA" id="ARBA00023033"/>
    </source>
</evidence>
<dbReference type="AlphaFoldDB" id="A0A9E7F1C3"/>
<dbReference type="GO" id="GO:0103075">
    <property type="term" value="F:indole-3-pyruvate monooxygenase activity"/>
    <property type="evidence" value="ECO:0007669"/>
    <property type="project" value="UniProtKB-EC"/>
</dbReference>
<dbReference type="PRINTS" id="PR00368">
    <property type="entry name" value="FADPNR"/>
</dbReference>
<dbReference type="InterPro" id="IPR036188">
    <property type="entry name" value="FAD/NAD-bd_sf"/>
</dbReference>
<protein>
    <recommendedName>
        <fullName evidence="9">Flavin-containing monooxygenase</fullName>
        <ecNumber evidence="9">1.-.-.-</ecNumber>
    </recommendedName>
</protein>
<evidence type="ECO:0000256" key="3">
    <source>
        <dbReference type="ARBA" id="ARBA00022630"/>
    </source>
</evidence>
<dbReference type="EMBL" id="CP097504">
    <property type="protein sequence ID" value="URD86256.1"/>
    <property type="molecule type" value="Genomic_DNA"/>
</dbReference>
<keyword evidence="4 9" id="KW-0274">FAD</keyword>
<evidence type="ECO:0000256" key="4">
    <source>
        <dbReference type="ARBA" id="ARBA00022827"/>
    </source>
</evidence>
<evidence type="ECO:0000256" key="8">
    <source>
        <dbReference type="ARBA" id="ARBA00047707"/>
    </source>
</evidence>
<keyword evidence="5" id="KW-0521">NADP</keyword>
<name>A0A9E7F1C3_9LILI</name>
<dbReference type="InterPro" id="IPR020946">
    <property type="entry name" value="Flavin_mOase-like"/>
</dbReference>
<evidence type="ECO:0000313" key="11">
    <source>
        <dbReference type="Proteomes" id="UP001055439"/>
    </source>
</evidence>
<evidence type="ECO:0000256" key="2">
    <source>
        <dbReference type="ARBA" id="ARBA00009183"/>
    </source>
</evidence>
<sequence length="441" mass="49463">MDSWREAECKRVHDPFFYDHRKDRSRNGCDVSMKPLVIAAKAEKCVWIPGPIVIGGGPSGLAVAACLKAKGIPCVVLERSNCIASLWQLKTYDRLHLHLPKQFCELPLMPFPPSFPTYPTKQQFVAYLEAYAREFDIRPRFDEAVTSAEYDRALGFWRVKAVARGGKQDKREYLCRWLVVATGENAEAVWPDFDGAEDFKGPILHTSLYKSGDAFRDKRVLVVGCGNSGMEVCLDLCNNNAHPSIVVRDSVHILPREMLRRSTFGLSMWLLKWLPVRMVDRLLLLLARLMLGDTARFGLPRPQVGPLELKSLSGKTPVLDVGTLARIKSGDIKVRPGVKRFLEHGAEFVDGGSDGFDAVILATGYKSNVPLWLKEKELFSESDGLPRRPFPDGWKGERGLYAVGFTKRGLLGASLDARRIAQDIEQCWKAELKKIMIFACP</sequence>
<keyword evidence="6 9" id="KW-0560">Oxidoreductase</keyword>
<accession>A0A9E7F1C3</accession>
<dbReference type="PRINTS" id="PR00469">
    <property type="entry name" value="PNDRDTASEII"/>
</dbReference>
<evidence type="ECO:0000256" key="6">
    <source>
        <dbReference type="ARBA" id="ARBA00023002"/>
    </source>
</evidence>
<keyword evidence="11" id="KW-1185">Reference proteome</keyword>
<evidence type="ECO:0000256" key="5">
    <source>
        <dbReference type="ARBA" id="ARBA00022857"/>
    </source>
</evidence>
<dbReference type="Gene3D" id="3.50.50.60">
    <property type="entry name" value="FAD/NAD(P)-binding domain"/>
    <property type="match status" value="1"/>
</dbReference>
<dbReference type="EC" id="1.-.-.-" evidence="9"/>
<dbReference type="PANTHER" id="PTHR43539">
    <property type="entry name" value="FLAVIN-BINDING MONOOXYGENASE-LIKE PROTEIN (AFU_ORTHOLOGUE AFUA_4G09220)"/>
    <property type="match status" value="1"/>
</dbReference>
<comment type="catalytic activity">
    <reaction evidence="8">
        <text>indole-3-pyruvate + NADPH + O2 + H(+) = (indol-3-yl)acetate + CO2 + NADP(+) + H2O</text>
        <dbReference type="Rhea" id="RHEA:34331"/>
        <dbReference type="ChEBI" id="CHEBI:15377"/>
        <dbReference type="ChEBI" id="CHEBI:15378"/>
        <dbReference type="ChEBI" id="CHEBI:15379"/>
        <dbReference type="ChEBI" id="CHEBI:16526"/>
        <dbReference type="ChEBI" id="CHEBI:17640"/>
        <dbReference type="ChEBI" id="CHEBI:30854"/>
        <dbReference type="ChEBI" id="CHEBI:57783"/>
        <dbReference type="ChEBI" id="CHEBI:58349"/>
        <dbReference type="EC" id="1.14.13.168"/>
    </reaction>
</comment>
<evidence type="ECO:0000313" key="10">
    <source>
        <dbReference type="EMBL" id="URD86256.1"/>
    </source>
</evidence>